<organism evidence="1 2">
    <name type="scientific">Ancylostoma ceylanicum</name>
    <dbReference type="NCBI Taxonomy" id="53326"/>
    <lineage>
        <taxon>Eukaryota</taxon>
        <taxon>Metazoa</taxon>
        <taxon>Ecdysozoa</taxon>
        <taxon>Nematoda</taxon>
        <taxon>Chromadorea</taxon>
        <taxon>Rhabditida</taxon>
        <taxon>Rhabditina</taxon>
        <taxon>Rhabditomorpha</taxon>
        <taxon>Strongyloidea</taxon>
        <taxon>Ancylostomatidae</taxon>
        <taxon>Ancylostomatinae</taxon>
        <taxon>Ancylostoma</taxon>
    </lineage>
</organism>
<evidence type="ECO:0000313" key="2">
    <source>
        <dbReference type="Proteomes" id="UP000024635"/>
    </source>
</evidence>
<sequence length="66" mass="7631">MGRAAIPPGSAHKLHKIWCSKRRFLAIFACNHVYHSDQRLLEVIFMRNFQKDSEVGPCFQVEDDGQ</sequence>
<dbReference type="AlphaFoldDB" id="A0A016S7X6"/>
<reference evidence="2" key="1">
    <citation type="journal article" date="2015" name="Nat. Genet.">
        <title>The genome and transcriptome of the zoonotic hookworm Ancylostoma ceylanicum identify infection-specific gene families.</title>
        <authorList>
            <person name="Schwarz E.M."/>
            <person name="Hu Y."/>
            <person name="Antoshechkin I."/>
            <person name="Miller M.M."/>
            <person name="Sternberg P.W."/>
            <person name="Aroian R.V."/>
        </authorList>
    </citation>
    <scope>NUCLEOTIDE SEQUENCE</scope>
    <source>
        <strain evidence="2">HY135</strain>
    </source>
</reference>
<proteinExistence type="predicted"/>
<name>A0A016S7X6_9BILA</name>
<dbReference type="EMBL" id="JARK01001609">
    <property type="protein sequence ID" value="EYB86738.1"/>
    <property type="molecule type" value="Genomic_DNA"/>
</dbReference>
<dbReference type="Proteomes" id="UP000024635">
    <property type="component" value="Unassembled WGS sequence"/>
</dbReference>
<protein>
    <submittedName>
        <fullName evidence="1">Uncharacterized protein</fullName>
    </submittedName>
</protein>
<keyword evidence="2" id="KW-1185">Reference proteome</keyword>
<comment type="caution">
    <text evidence="1">The sequence shown here is derived from an EMBL/GenBank/DDBJ whole genome shotgun (WGS) entry which is preliminary data.</text>
</comment>
<evidence type="ECO:0000313" key="1">
    <source>
        <dbReference type="EMBL" id="EYB86738.1"/>
    </source>
</evidence>
<gene>
    <name evidence="1" type="primary">Acey_s0273.g964</name>
    <name evidence="1" type="ORF">Y032_0273g964</name>
</gene>
<accession>A0A016S7X6</accession>